<proteinExistence type="predicted"/>
<dbReference type="EMBL" id="BQFW01000008">
    <property type="protein sequence ID" value="GJJ73531.1"/>
    <property type="molecule type" value="Genomic_DNA"/>
</dbReference>
<accession>A0A9P3HBH4</accession>
<keyword evidence="3" id="KW-1185">Reference proteome</keyword>
<feature type="region of interest" description="Disordered" evidence="1">
    <location>
        <begin position="1"/>
        <end position="38"/>
    </location>
</feature>
<evidence type="ECO:0000313" key="2">
    <source>
        <dbReference type="EMBL" id="GJJ73531.1"/>
    </source>
</evidence>
<reference evidence="2" key="1">
    <citation type="submission" date="2021-11" db="EMBL/GenBank/DDBJ databases">
        <authorList>
            <person name="Herlambang A."/>
            <person name="Guo Y."/>
            <person name="Takashima Y."/>
            <person name="Nishizawa T."/>
        </authorList>
    </citation>
    <scope>NUCLEOTIDE SEQUENCE</scope>
    <source>
        <strain evidence="2">E1425</strain>
    </source>
</reference>
<protein>
    <submittedName>
        <fullName evidence="2">Uncharacterized protein</fullName>
    </submittedName>
</protein>
<name>A0A9P3HBH4_9FUNG</name>
<reference evidence="2" key="2">
    <citation type="journal article" date="2022" name="Microbiol. Resour. Announc.">
        <title>Whole-Genome Sequence of Entomortierella parvispora E1425, a Mucoromycotan Fungus Associated with Burkholderiaceae-Related Endosymbiotic Bacteria.</title>
        <authorList>
            <person name="Herlambang A."/>
            <person name="Guo Y."/>
            <person name="Takashima Y."/>
            <person name="Narisawa K."/>
            <person name="Ohta H."/>
            <person name="Nishizawa T."/>
        </authorList>
    </citation>
    <scope>NUCLEOTIDE SEQUENCE</scope>
    <source>
        <strain evidence="2">E1425</strain>
    </source>
</reference>
<feature type="compositionally biased region" description="Low complexity" evidence="1">
    <location>
        <begin position="1"/>
        <end position="25"/>
    </location>
</feature>
<feature type="region of interest" description="Disordered" evidence="1">
    <location>
        <begin position="95"/>
        <end position="124"/>
    </location>
</feature>
<dbReference type="Proteomes" id="UP000827284">
    <property type="component" value="Unassembled WGS sequence"/>
</dbReference>
<organism evidence="2 3">
    <name type="scientific">Entomortierella parvispora</name>
    <dbReference type="NCBI Taxonomy" id="205924"/>
    <lineage>
        <taxon>Eukaryota</taxon>
        <taxon>Fungi</taxon>
        <taxon>Fungi incertae sedis</taxon>
        <taxon>Mucoromycota</taxon>
        <taxon>Mortierellomycotina</taxon>
        <taxon>Mortierellomycetes</taxon>
        <taxon>Mortierellales</taxon>
        <taxon>Mortierellaceae</taxon>
        <taxon>Entomortierella</taxon>
    </lineage>
</organism>
<feature type="compositionally biased region" description="Low complexity" evidence="1">
    <location>
        <begin position="95"/>
        <end position="113"/>
    </location>
</feature>
<gene>
    <name evidence="2" type="ORF">EMPS_05889</name>
</gene>
<evidence type="ECO:0000313" key="3">
    <source>
        <dbReference type="Proteomes" id="UP000827284"/>
    </source>
</evidence>
<dbReference type="AlphaFoldDB" id="A0A9P3HBH4"/>
<evidence type="ECO:0000256" key="1">
    <source>
        <dbReference type="SAM" id="MobiDB-lite"/>
    </source>
</evidence>
<sequence length="153" mass="16330">MSFFKSSKNQSASAASTPAQTPRSSVDGARPAQATKMTREQAIQIAMEKSLGATSSTIFHGNIRIQATPSNKICLNSNLHPLTQTTTTMSFFKSSKNQSASAASTPAQTPRTSVDGARPVQPTKMTREQAVQIAMEKSLGATRSAIFHGNIRM</sequence>
<comment type="caution">
    <text evidence="2">The sequence shown here is derived from an EMBL/GenBank/DDBJ whole genome shotgun (WGS) entry which is preliminary data.</text>
</comment>